<evidence type="ECO:0000256" key="8">
    <source>
        <dbReference type="ARBA" id="ARBA00022967"/>
    </source>
</evidence>
<dbReference type="InterPro" id="IPR027417">
    <property type="entry name" value="P-loop_NTPase"/>
</dbReference>
<evidence type="ECO:0000256" key="7">
    <source>
        <dbReference type="ARBA" id="ARBA00022840"/>
    </source>
</evidence>
<keyword evidence="6" id="KW-0547">Nucleotide-binding</keyword>
<dbReference type="AlphaFoldDB" id="A0A081BMM4"/>
<dbReference type="Pfam" id="PF08352">
    <property type="entry name" value="oligo_HPY"/>
    <property type="match status" value="1"/>
</dbReference>
<dbReference type="PANTHER" id="PTHR43297:SF14">
    <property type="entry name" value="ATPASE AAA-TYPE CORE DOMAIN-CONTAINING PROTEIN"/>
    <property type="match status" value="1"/>
</dbReference>
<accession>A0A081BMM4</accession>
<evidence type="ECO:0000256" key="2">
    <source>
        <dbReference type="ARBA" id="ARBA00005417"/>
    </source>
</evidence>
<dbReference type="GO" id="GO:0005886">
    <property type="term" value="C:plasma membrane"/>
    <property type="evidence" value="ECO:0007669"/>
    <property type="project" value="UniProtKB-SubCell"/>
</dbReference>
<organism evidence="11">
    <name type="scientific">Candidatus Moduliflexus flocculans</name>
    <dbReference type="NCBI Taxonomy" id="1499966"/>
    <lineage>
        <taxon>Bacteria</taxon>
        <taxon>Candidatus Moduliflexota</taxon>
        <taxon>Candidatus Moduliflexia</taxon>
        <taxon>Candidatus Moduliflexales</taxon>
        <taxon>Candidatus Moduliflexaceae</taxon>
    </lineage>
</organism>
<dbReference type="Pfam" id="PF00005">
    <property type="entry name" value="ABC_tran"/>
    <property type="match status" value="1"/>
</dbReference>
<dbReference type="CDD" id="cd03257">
    <property type="entry name" value="ABC_NikE_OppD_transporters"/>
    <property type="match status" value="1"/>
</dbReference>
<evidence type="ECO:0000259" key="10">
    <source>
        <dbReference type="PROSITE" id="PS50893"/>
    </source>
</evidence>
<dbReference type="HOGENOM" id="CLU_000604_1_23_0"/>
<dbReference type="STRING" id="1499966.U14_02885"/>
<evidence type="ECO:0000256" key="3">
    <source>
        <dbReference type="ARBA" id="ARBA00022448"/>
    </source>
</evidence>
<dbReference type="InterPro" id="IPR050388">
    <property type="entry name" value="ABC_Ni/Peptide_Import"/>
</dbReference>
<evidence type="ECO:0000313" key="12">
    <source>
        <dbReference type="Proteomes" id="UP000030700"/>
    </source>
</evidence>
<dbReference type="GO" id="GO:0005524">
    <property type="term" value="F:ATP binding"/>
    <property type="evidence" value="ECO:0007669"/>
    <property type="project" value="UniProtKB-KW"/>
</dbReference>
<name>A0A081BMM4_9BACT</name>
<evidence type="ECO:0000313" key="11">
    <source>
        <dbReference type="EMBL" id="GAK51640.1"/>
    </source>
</evidence>
<evidence type="ECO:0000256" key="4">
    <source>
        <dbReference type="ARBA" id="ARBA00022475"/>
    </source>
</evidence>
<dbReference type="InterPro" id="IPR003439">
    <property type="entry name" value="ABC_transporter-like_ATP-bd"/>
</dbReference>
<dbReference type="InterPro" id="IPR013563">
    <property type="entry name" value="Oligopep_ABC_C"/>
</dbReference>
<dbReference type="PANTHER" id="PTHR43297">
    <property type="entry name" value="OLIGOPEPTIDE TRANSPORT ATP-BINDING PROTEIN APPD"/>
    <property type="match status" value="1"/>
</dbReference>
<dbReference type="SMART" id="SM00382">
    <property type="entry name" value="AAA"/>
    <property type="match status" value="1"/>
</dbReference>
<dbReference type="GO" id="GO:0016887">
    <property type="term" value="F:ATP hydrolysis activity"/>
    <property type="evidence" value="ECO:0007669"/>
    <property type="project" value="InterPro"/>
</dbReference>
<feature type="domain" description="ABC transporter" evidence="10">
    <location>
        <begin position="34"/>
        <end position="293"/>
    </location>
</feature>
<comment type="subcellular location">
    <subcellularLocation>
        <location evidence="1">Cell membrane</location>
        <topology evidence="1">Peripheral membrane protein</topology>
    </subcellularLocation>
</comment>
<dbReference type="SUPFAM" id="SSF52540">
    <property type="entry name" value="P-loop containing nucleoside triphosphate hydrolases"/>
    <property type="match status" value="1"/>
</dbReference>
<reference evidence="11" key="1">
    <citation type="journal article" date="2015" name="PeerJ">
        <title>First genomic representation of candidate bacterial phylum KSB3 points to enhanced environmental sensing as a trigger of wastewater bulking.</title>
        <authorList>
            <person name="Sekiguchi Y."/>
            <person name="Ohashi A."/>
            <person name="Parks D.H."/>
            <person name="Yamauchi T."/>
            <person name="Tyson G.W."/>
            <person name="Hugenholtz P."/>
        </authorList>
    </citation>
    <scope>NUCLEOTIDE SEQUENCE [LARGE SCALE GENOMIC DNA]</scope>
</reference>
<keyword evidence="5" id="KW-0997">Cell inner membrane</keyword>
<evidence type="ECO:0000256" key="6">
    <source>
        <dbReference type="ARBA" id="ARBA00022741"/>
    </source>
</evidence>
<dbReference type="PROSITE" id="PS50893">
    <property type="entry name" value="ABC_TRANSPORTER_2"/>
    <property type="match status" value="1"/>
</dbReference>
<dbReference type="NCBIfam" id="TIGR01727">
    <property type="entry name" value="oligo_HPY"/>
    <property type="match status" value="1"/>
</dbReference>
<protein>
    <submittedName>
        <fullName evidence="11">Oligopeptide/dipeptide ABC transporter, ATPase subunit</fullName>
    </submittedName>
</protein>
<evidence type="ECO:0000256" key="5">
    <source>
        <dbReference type="ARBA" id="ARBA00022519"/>
    </source>
</evidence>
<keyword evidence="7" id="KW-0067">ATP-binding</keyword>
<keyword evidence="9" id="KW-0472">Membrane</keyword>
<proteinExistence type="inferred from homology"/>
<dbReference type="InterPro" id="IPR003593">
    <property type="entry name" value="AAA+_ATPase"/>
</dbReference>
<dbReference type="EMBL" id="DF820457">
    <property type="protein sequence ID" value="GAK51640.1"/>
    <property type="molecule type" value="Genomic_DNA"/>
</dbReference>
<comment type="similarity">
    <text evidence="2">Belongs to the ABC transporter superfamily.</text>
</comment>
<dbReference type="PROSITE" id="PS00211">
    <property type="entry name" value="ABC_TRANSPORTER_1"/>
    <property type="match status" value="1"/>
</dbReference>
<sequence>MTRAVGALWDLTTLLSAWKRDADKPMNTPHGSLLTIEELKTYFYTLDGVVRAVDGVSLDIKPGETLGIVGESGSGKSVTAHSVLRLLPKKISKIVNGQIRFQRRDSQAVIDLATVDPQGDLIRSIRGNEIAMIFQEPMTSLSPVFTVGHQIMEAIQLHQHSTPKEARQITIEMLRAVGLGMAEELVDEYPHRLSGGQRQRAMIAMALSCRPTLLIADEPTTALDVTVQAQILELMNDLQAKFNMAILMITHNLGVIAEMANRVAVMYMGKIVESGDVRTIFQQPLHPYTVGLMQSIPKMGRQIKERLNPIPGSVPDPFSIPERCAFRTRCPAIGQKCGAEAPMIEVEPRHYVRCCLYS</sequence>
<dbReference type="Gene3D" id="3.40.50.300">
    <property type="entry name" value="P-loop containing nucleotide triphosphate hydrolases"/>
    <property type="match status" value="1"/>
</dbReference>
<dbReference type="GO" id="GO:0015833">
    <property type="term" value="P:peptide transport"/>
    <property type="evidence" value="ECO:0007669"/>
    <property type="project" value="InterPro"/>
</dbReference>
<keyword evidence="12" id="KW-1185">Reference proteome</keyword>
<keyword evidence="4" id="KW-1003">Cell membrane</keyword>
<keyword evidence="8" id="KW-1278">Translocase</keyword>
<gene>
    <name evidence="11" type="ORF">U14_02885</name>
</gene>
<evidence type="ECO:0000256" key="1">
    <source>
        <dbReference type="ARBA" id="ARBA00004202"/>
    </source>
</evidence>
<dbReference type="Proteomes" id="UP000030700">
    <property type="component" value="Unassembled WGS sequence"/>
</dbReference>
<evidence type="ECO:0000256" key="9">
    <source>
        <dbReference type="ARBA" id="ARBA00023136"/>
    </source>
</evidence>
<dbReference type="InterPro" id="IPR017871">
    <property type="entry name" value="ABC_transporter-like_CS"/>
</dbReference>
<keyword evidence="3" id="KW-0813">Transport</keyword>
<dbReference type="FunFam" id="3.40.50.300:FF:000016">
    <property type="entry name" value="Oligopeptide ABC transporter ATP-binding component"/>
    <property type="match status" value="1"/>
</dbReference>